<dbReference type="SMART" id="SM00530">
    <property type="entry name" value="HTH_XRE"/>
    <property type="match status" value="1"/>
</dbReference>
<keyword evidence="3" id="KW-1185">Reference proteome</keyword>
<dbReference type="InterPro" id="IPR001387">
    <property type="entry name" value="Cro/C1-type_HTH"/>
</dbReference>
<evidence type="ECO:0000313" key="2">
    <source>
        <dbReference type="EMBL" id="TYB44250.1"/>
    </source>
</evidence>
<protein>
    <submittedName>
        <fullName evidence="2">Helix-turn-helix domain-containing protein</fullName>
    </submittedName>
</protein>
<dbReference type="Proteomes" id="UP000323380">
    <property type="component" value="Unassembled WGS sequence"/>
</dbReference>
<gene>
    <name evidence="2" type="ORF">FXF69_25230</name>
</gene>
<accession>A0A5D0NIK2</accession>
<dbReference type="CDD" id="cd00093">
    <property type="entry name" value="HTH_XRE"/>
    <property type="match status" value="1"/>
</dbReference>
<feature type="domain" description="HTH cro/C1-type" evidence="1">
    <location>
        <begin position="11"/>
        <end position="67"/>
    </location>
</feature>
<comment type="caution">
    <text evidence="2">The sequence shown here is derived from an EMBL/GenBank/DDBJ whole genome shotgun (WGS) entry which is preliminary data.</text>
</comment>
<dbReference type="InterPro" id="IPR010982">
    <property type="entry name" value="Lambda_DNA-bd_dom_sf"/>
</dbReference>
<dbReference type="SUPFAM" id="SSF47413">
    <property type="entry name" value="lambda repressor-like DNA-binding domains"/>
    <property type="match status" value="1"/>
</dbReference>
<proteinExistence type="predicted"/>
<dbReference type="Pfam" id="PF13560">
    <property type="entry name" value="HTH_31"/>
    <property type="match status" value="1"/>
</dbReference>
<dbReference type="GO" id="GO:0003677">
    <property type="term" value="F:DNA binding"/>
    <property type="evidence" value="ECO:0007669"/>
    <property type="project" value="InterPro"/>
</dbReference>
<name>A0A5D0NIK2_9ACTN</name>
<dbReference type="RefSeq" id="WP_067899893.1">
    <property type="nucleotide sequence ID" value="NZ_VSFG01000005.1"/>
</dbReference>
<dbReference type="PROSITE" id="PS50943">
    <property type="entry name" value="HTH_CROC1"/>
    <property type="match status" value="1"/>
</dbReference>
<dbReference type="AlphaFoldDB" id="A0A5D0NIK2"/>
<dbReference type="Gene3D" id="1.10.260.40">
    <property type="entry name" value="lambda repressor-like DNA-binding domains"/>
    <property type="match status" value="1"/>
</dbReference>
<dbReference type="STRING" id="1220554.GCA_001552135_06340"/>
<sequence length="429" mass="44975">MHGDPGLGALLRKMRQARGLTLAVLARRAGCSVSLLSQIETGSRVLKPQLAARLDAAFGGGGTVSVLAAGAYPGDPEHQNGPNDGEFILVRVPQRGSTVPVSRRELLAALGVGALSGSMLGGLQRAAETISPDEELLAELDDTLVGLQSAGRVLPPGQLVGPLTGQIALIDAVRRRAPAALRPAFTLLQTRGAEFVSWMAEESGDLPSALYWADRVQQWADALGWPSMVGYAHVRRSMLAISYASDGVAAVEQADQALHVHGAAPRVKAMAAKQMAFGLALMGRPDASRRALDATLAHLAAAGTGDDGGRTVGQRSVGDADLWAIYKATCDVYLGGGTTVIDTLEPRMDGIAARSKRTHAITSAKCAQAYANAGEPGLACATVFEVIGDAVALDSQSARAELRRVLPTLDRWPRRSDVQEVRHRLAGLL</sequence>
<organism evidence="2 3">
    <name type="scientific">Actinomadura chibensis</name>
    <dbReference type="NCBI Taxonomy" id="392828"/>
    <lineage>
        <taxon>Bacteria</taxon>
        <taxon>Bacillati</taxon>
        <taxon>Actinomycetota</taxon>
        <taxon>Actinomycetes</taxon>
        <taxon>Streptosporangiales</taxon>
        <taxon>Thermomonosporaceae</taxon>
        <taxon>Actinomadura</taxon>
    </lineage>
</organism>
<evidence type="ECO:0000313" key="3">
    <source>
        <dbReference type="Proteomes" id="UP000323380"/>
    </source>
</evidence>
<dbReference type="EMBL" id="VSFG01000005">
    <property type="protein sequence ID" value="TYB44250.1"/>
    <property type="molecule type" value="Genomic_DNA"/>
</dbReference>
<reference evidence="2 3" key="1">
    <citation type="submission" date="2019-08" db="EMBL/GenBank/DDBJ databases">
        <title>Actinomadura sp. nov. CYP1-5 isolated from mountain soil.</title>
        <authorList>
            <person name="Songsumanus A."/>
            <person name="Kuncharoen N."/>
            <person name="Kudo T."/>
            <person name="Yuki M."/>
            <person name="Igarashi Y."/>
            <person name="Tanasupawat S."/>
        </authorList>
    </citation>
    <scope>NUCLEOTIDE SEQUENCE [LARGE SCALE GENOMIC DNA]</scope>
    <source>
        <strain evidence="2 3">JCM 14158</strain>
    </source>
</reference>
<evidence type="ECO:0000259" key="1">
    <source>
        <dbReference type="PROSITE" id="PS50943"/>
    </source>
</evidence>